<proteinExistence type="predicted"/>
<dbReference type="STRING" id="1043004.A0A074WLH7"/>
<name>A0A074WLH7_9PEZI</name>
<dbReference type="GeneID" id="25410281"/>
<organism evidence="1 2">
    <name type="scientific">Aureobasidium namibiae CBS 147.97</name>
    <dbReference type="NCBI Taxonomy" id="1043004"/>
    <lineage>
        <taxon>Eukaryota</taxon>
        <taxon>Fungi</taxon>
        <taxon>Dikarya</taxon>
        <taxon>Ascomycota</taxon>
        <taxon>Pezizomycotina</taxon>
        <taxon>Dothideomycetes</taxon>
        <taxon>Dothideomycetidae</taxon>
        <taxon>Dothideales</taxon>
        <taxon>Saccotheciaceae</taxon>
        <taxon>Aureobasidium</taxon>
    </lineage>
</organism>
<dbReference type="RefSeq" id="XP_013427979.1">
    <property type="nucleotide sequence ID" value="XM_013572525.1"/>
</dbReference>
<reference evidence="1 2" key="1">
    <citation type="journal article" date="2014" name="BMC Genomics">
        <title>Genome sequencing of four Aureobasidium pullulans varieties: biotechnological potential, stress tolerance, and description of new species.</title>
        <authorList>
            <person name="Gostin Ar C."/>
            <person name="Ohm R.A."/>
            <person name="Kogej T."/>
            <person name="Sonjak S."/>
            <person name="Turk M."/>
            <person name="Zajc J."/>
            <person name="Zalar P."/>
            <person name="Grube M."/>
            <person name="Sun H."/>
            <person name="Han J."/>
            <person name="Sharma A."/>
            <person name="Chiniquy J."/>
            <person name="Ngan C.Y."/>
            <person name="Lipzen A."/>
            <person name="Barry K."/>
            <person name="Grigoriev I.V."/>
            <person name="Gunde-Cimerman N."/>
        </authorList>
    </citation>
    <scope>NUCLEOTIDE SEQUENCE [LARGE SCALE GENOMIC DNA]</scope>
    <source>
        <strain evidence="1 2">CBS 147.97</strain>
    </source>
</reference>
<evidence type="ECO:0000313" key="2">
    <source>
        <dbReference type="Proteomes" id="UP000027730"/>
    </source>
</evidence>
<dbReference type="EMBL" id="KL584708">
    <property type="protein sequence ID" value="KEQ73978.1"/>
    <property type="molecule type" value="Genomic_DNA"/>
</dbReference>
<keyword evidence="2" id="KW-1185">Reference proteome</keyword>
<dbReference type="AlphaFoldDB" id="A0A074WLH7"/>
<dbReference type="HOGENOM" id="CLU_799201_0_0_1"/>
<gene>
    <name evidence="1" type="ORF">M436DRAFT_45182</name>
</gene>
<dbReference type="Pfam" id="PF12311">
    <property type="entry name" value="DUF3632"/>
    <property type="match status" value="1"/>
</dbReference>
<accession>A0A074WLH7</accession>
<evidence type="ECO:0000313" key="1">
    <source>
        <dbReference type="EMBL" id="KEQ73978.1"/>
    </source>
</evidence>
<sequence>MSTHKTPVTIDQKLPYTFREDAYWAAEPEEITLFANIIVACAENHLSPLAAAQKITVTLTAESWSNKAVIDANNEDRPYRTNFGLVAVLIGSCVSSFPPHSVVHVRLFGMIKCFLRVEKREAPNWFLDQDGKPRSENFGAVDMRATIPLWESLKPLSFPSSCEWLADIGFPWTGAEKCGSQQQQRWRNLSYFCARLSVEGIEHMGWKSALQRLLPKYGMLDEKTVGWSGYLAGQVLAAAQWFAPDGHGLWVWRACCFGQRYKERARVGSDGQQDSGDELVQHALAEAQSNENDGNPGPWDDDELRVLMKSEDWLWNLDNWKVWKAAFKEITERVDDVRIHQVVRTEAFKELKIVENSETL</sequence>
<dbReference type="InterPro" id="IPR022085">
    <property type="entry name" value="OpdG"/>
</dbReference>
<protein>
    <submittedName>
        <fullName evidence="1">Uncharacterized protein</fullName>
    </submittedName>
</protein>
<dbReference type="Proteomes" id="UP000027730">
    <property type="component" value="Unassembled WGS sequence"/>
</dbReference>
<dbReference type="OrthoDB" id="3912320at2759"/>